<dbReference type="AlphaFoldDB" id="A0A3R6A160"/>
<evidence type="ECO:0000259" key="1">
    <source>
        <dbReference type="Pfam" id="PF13482"/>
    </source>
</evidence>
<evidence type="ECO:0000313" key="3">
    <source>
        <dbReference type="Proteomes" id="UP000283295"/>
    </source>
</evidence>
<dbReference type="Proteomes" id="UP000283295">
    <property type="component" value="Unassembled WGS sequence"/>
</dbReference>
<dbReference type="GO" id="GO:0003676">
    <property type="term" value="F:nucleic acid binding"/>
    <property type="evidence" value="ECO:0007669"/>
    <property type="project" value="InterPro"/>
</dbReference>
<keyword evidence="2" id="KW-0378">Hydrolase</keyword>
<dbReference type="InterPro" id="IPR012337">
    <property type="entry name" value="RNaseH-like_sf"/>
</dbReference>
<accession>A0A3R6A160</accession>
<keyword evidence="2" id="KW-0269">Exonuclease</keyword>
<dbReference type="Pfam" id="PF13482">
    <property type="entry name" value="RNase_H_2"/>
    <property type="match status" value="1"/>
</dbReference>
<evidence type="ECO:0000313" key="2">
    <source>
        <dbReference type="EMBL" id="RGS43379.1"/>
    </source>
</evidence>
<name>A0A3R6A160_9FIRM</name>
<dbReference type="InterPro" id="IPR036397">
    <property type="entry name" value="RNaseH_sf"/>
</dbReference>
<sequence length="358" mass="41635">MKGVHMKTFEFDENDIVVDTTCISDTPDDILYFDIETTGLSANRSDLYLIGLGFYDDDHFKTLFLFNDDGCSEPEILARFANHISRYRYLVSYNGDTFDIPYIRTKMQQFDIDCSFDNIRSVDIYKTSRRYKKLFNMNSVKQIDVEDLVGFQRKIFISGGTLINAYREYLKTGSSDLLDDLMTHNHDDVRGLISITEFLNLPRICNELETLDVSRTDDFIEYTCSTPKLPCRITYSSPVMRINANDRQLRILIPVTQKTMKFYFKDYKNYYYLPMEDMAIHKSMAAYVDSTHKEKATKETAYTQITDVFIPAPSHEKNNIFYDTGINGGRFLRLSDELTSIGQVTTQYIQNMISVVFH</sequence>
<proteinExistence type="predicted"/>
<dbReference type="PANTHER" id="PTHR38462:SF1">
    <property type="entry name" value="YPRB RIBONUCLEASE H-LIKE DOMAIN-CONTAINING PROTEIN"/>
    <property type="match status" value="1"/>
</dbReference>
<feature type="domain" description="YprB ribonuclease H-like" evidence="1">
    <location>
        <begin position="31"/>
        <end position="199"/>
    </location>
</feature>
<protein>
    <submittedName>
        <fullName evidence="2">DNA exonuclease</fullName>
    </submittedName>
</protein>
<reference evidence="2 3" key="1">
    <citation type="submission" date="2018-08" db="EMBL/GenBank/DDBJ databases">
        <title>A genome reference for cultivated species of the human gut microbiota.</title>
        <authorList>
            <person name="Zou Y."/>
            <person name="Xue W."/>
            <person name="Luo G."/>
        </authorList>
    </citation>
    <scope>NUCLEOTIDE SEQUENCE [LARGE SCALE GENOMIC DNA]</scope>
    <source>
        <strain evidence="2 3">AF22-21</strain>
    </source>
</reference>
<dbReference type="PANTHER" id="PTHR38462">
    <property type="entry name" value="EXONUCLEASE-LIKE PROTEIN"/>
    <property type="match status" value="1"/>
</dbReference>
<dbReference type="InterPro" id="IPR038720">
    <property type="entry name" value="YprB_RNase_H-like_dom"/>
</dbReference>
<dbReference type="Gene3D" id="3.30.420.10">
    <property type="entry name" value="Ribonuclease H-like superfamily/Ribonuclease H"/>
    <property type="match status" value="1"/>
</dbReference>
<gene>
    <name evidence="2" type="ORF">DWX94_04805</name>
</gene>
<organism evidence="2 3">
    <name type="scientific">Coprococcus eutactus</name>
    <dbReference type="NCBI Taxonomy" id="33043"/>
    <lineage>
        <taxon>Bacteria</taxon>
        <taxon>Bacillati</taxon>
        <taxon>Bacillota</taxon>
        <taxon>Clostridia</taxon>
        <taxon>Lachnospirales</taxon>
        <taxon>Lachnospiraceae</taxon>
        <taxon>Coprococcus</taxon>
    </lineage>
</organism>
<dbReference type="SUPFAM" id="SSF53098">
    <property type="entry name" value="Ribonuclease H-like"/>
    <property type="match status" value="1"/>
</dbReference>
<dbReference type="EMBL" id="QRVK01000007">
    <property type="protein sequence ID" value="RGS43379.1"/>
    <property type="molecule type" value="Genomic_DNA"/>
</dbReference>
<keyword evidence="2" id="KW-0540">Nuclease</keyword>
<dbReference type="OrthoDB" id="9790530at2"/>
<dbReference type="GO" id="GO:0004527">
    <property type="term" value="F:exonuclease activity"/>
    <property type="evidence" value="ECO:0007669"/>
    <property type="project" value="UniProtKB-KW"/>
</dbReference>
<comment type="caution">
    <text evidence="2">The sequence shown here is derived from an EMBL/GenBank/DDBJ whole genome shotgun (WGS) entry which is preliminary data.</text>
</comment>